<proteinExistence type="predicted"/>
<sequence length="272" mass="30564">MNKVTTPYFYFLSDDDVVFTTFFSEAVEQLKQNPSAMLAAGGTLELTPDGSLLFAPQAFWPRDGLYTPEQGLSFMLRGYHPSWNTILFRTEVLRTIGTFDASIPNVSDVDFTLRITCRYPYILFRRPCGVFTRHSQSGSEFTDPGVLNQIDTMMERLYSDPLISSYCQDAIRNNLATMKRKRILQVAIKHLIRREPHDAHLAMSIYHGTNPPTALSALVTAIASIGQRFPVVLISFGPLELLRRAVRQTASRIAAAKNGVPLNFKEQLRALG</sequence>
<dbReference type="SUPFAM" id="SSF53448">
    <property type="entry name" value="Nucleotide-diphospho-sugar transferases"/>
    <property type="match status" value="1"/>
</dbReference>
<organism evidence="1">
    <name type="scientific">mine drainage metagenome</name>
    <dbReference type="NCBI Taxonomy" id="410659"/>
    <lineage>
        <taxon>unclassified sequences</taxon>
        <taxon>metagenomes</taxon>
        <taxon>ecological metagenomes</taxon>
    </lineage>
</organism>
<protein>
    <submittedName>
        <fullName evidence="1">Uncharacterized protein</fullName>
    </submittedName>
</protein>
<name>E6Q718_9ZZZZ</name>
<reference evidence="1" key="1">
    <citation type="submission" date="2009-10" db="EMBL/GenBank/DDBJ databases">
        <title>Diversity of trophic interactions inside an arsenic-rich microbial ecosystem.</title>
        <authorList>
            <person name="Bertin P.N."/>
            <person name="Heinrich-Salmeron A."/>
            <person name="Pelletier E."/>
            <person name="Goulhen-Chollet F."/>
            <person name="Arsene-Ploetze F."/>
            <person name="Gallien S."/>
            <person name="Calteau A."/>
            <person name="Vallenet D."/>
            <person name="Casiot C."/>
            <person name="Chane-Woon-Ming B."/>
            <person name="Giloteaux L."/>
            <person name="Barakat M."/>
            <person name="Bonnefoy V."/>
            <person name="Bruneel O."/>
            <person name="Chandler M."/>
            <person name="Cleiss J."/>
            <person name="Duran R."/>
            <person name="Elbaz-Poulichet F."/>
            <person name="Fonknechten N."/>
            <person name="Lauga B."/>
            <person name="Mornico D."/>
            <person name="Ortet P."/>
            <person name="Schaeffer C."/>
            <person name="Siguier P."/>
            <person name="Alexander Thil Smith A."/>
            <person name="Van Dorsselaer A."/>
            <person name="Weissenbach J."/>
            <person name="Medigue C."/>
            <person name="Le Paslier D."/>
        </authorList>
    </citation>
    <scope>NUCLEOTIDE SEQUENCE</scope>
</reference>
<dbReference type="InterPro" id="IPR029044">
    <property type="entry name" value="Nucleotide-diphossugar_trans"/>
</dbReference>
<gene>
    <name evidence="1" type="ORF">CARN4_1335</name>
</gene>
<accession>E6Q718</accession>
<dbReference type="AlphaFoldDB" id="E6Q718"/>
<comment type="caution">
    <text evidence="1">The sequence shown here is derived from an EMBL/GenBank/DDBJ whole genome shotgun (WGS) entry which is preliminary data.</text>
</comment>
<evidence type="ECO:0000313" key="1">
    <source>
        <dbReference type="EMBL" id="CBI02993.1"/>
    </source>
</evidence>
<dbReference type="Gene3D" id="3.90.550.10">
    <property type="entry name" value="Spore Coat Polysaccharide Biosynthesis Protein SpsA, Chain A"/>
    <property type="match status" value="1"/>
</dbReference>
<dbReference type="EMBL" id="CABO01000046">
    <property type="protein sequence ID" value="CBI02993.1"/>
    <property type="molecule type" value="Genomic_DNA"/>
</dbReference>